<dbReference type="PANTHER" id="PTHR31845">
    <property type="entry name" value="FINGER DOMAIN PROTEIN, PUTATIVE-RELATED"/>
    <property type="match status" value="1"/>
</dbReference>
<dbReference type="Pfam" id="PF04082">
    <property type="entry name" value="Fungal_trans"/>
    <property type="match status" value="1"/>
</dbReference>
<evidence type="ECO:0000256" key="7">
    <source>
        <dbReference type="SAM" id="MobiDB-lite"/>
    </source>
</evidence>
<feature type="compositionally biased region" description="Polar residues" evidence="7">
    <location>
        <begin position="317"/>
        <end position="333"/>
    </location>
</feature>
<reference evidence="10" key="2">
    <citation type="submission" date="2015-01" db="EMBL/GenBank/DDBJ databases">
        <title>Evolutionary Origins and Diversification of the Mycorrhizal Mutualists.</title>
        <authorList>
            <consortium name="DOE Joint Genome Institute"/>
            <consortium name="Mycorrhizal Genomics Consortium"/>
            <person name="Kohler A."/>
            <person name="Kuo A."/>
            <person name="Nagy L.G."/>
            <person name="Floudas D."/>
            <person name="Copeland A."/>
            <person name="Barry K.W."/>
            <person name="Cichocki N."/>
            <person name="Veneault-Fourrey C."/>
            <person name="LaButti K."/>
            <person name="Lindquist E.A."/>
            <person name="Lipzen A."/>
            <person name="Lundell T."/>
            <person name="Morin E."/>
            <person name="Murat C."/>
            <person name="Riley R."/>
            <person name="Ohm R."/>
            <person name="Sun H."/>
            <person name="Tunlid A."/>
            <person name="Henrissat B."/>
            <person name="Grigoriev I.V."/>
            <person name="Hibbett D.S."/>
            <person name="Martin F."/>
        </authorList>
    </citation>
    <scope>NUCLEOTIDE SEQUENCE [LARGE SCALE GENOMIC DNA]</scope>
    <source>
        <strain evidence="10">F 1598</strain>
    </source>
</reference>
<dbReference type="EMBL" id="KN832988">
    <property type="protein sequence ID" value="KIM84139.1"/>
    <property type="molecule type" value="Genomic_DNA"/>
</dbReference>
<feature type="compositionally biased region" description="Polar residues" evidence="7">
    <location>
        <begin position="56"/>
        <end position="84"/>
    </location>
</feature>
<feature type="compositionally biased region" description="Basic and acidic residues" evidence="7">
    <location>
        <begin position="420"/>
        <end position="433"/>
    </location>
</feature>
<evidence type="ECO:0000256" key="4">
    <source>
        <dbReference type="ARBA" id="ARBA00023125"/>
    </source>
</evidence>
<feature type="region of interest" description="Disordered" evidence="7">
    <location>
        <begin position="482"/>
        <end position="512"/>
    </location>
</feature>
<dbReference type="AlphaFoldDB" id="A0A0C3FX64"/>
<evidence type="ECO:0000256" key="3">
    <source>
        <dbReference type="ARBA" id="ARBA00023015"/>
    </source>
</evidence>
<dbReference type="GO" id="GO:0008270">
    <property type="term" value="F:zinc ion binding"/>
    <property type="evidence" value="ECO:0007669"/>
    <property type="project" value="InterPro"/>
</dbReference>
<organism evidence="9 10">
    <name type="scientific">Piloderma croceum (strain F 1598)</name>
    <dbReference type="NCBI Taxonomy" id="765440"/>
    <lineage>
        <taxon>Eukaryota</taxon>
        <taxon>Fungi</taxon>
        <taxon>Dikarya</taxon>
        <taxon>Basidiomycota</taxon>
        <taxon>Agaricomycotina</taxon>
        <taxon>Agaricomycetes</taxon>
        <taxon>Agaricomycetidae</taxon>
        <taxon>Atheliales</taxon>
        <taxon>Atheliaceae</taxon>
        <taxon>Piloderma</taxon>
    </lineage>
</organism>
<dbReference type="SMART" id="SM00066">
    <property type="entry name" value="GAL4"/>
    <property type="match status" value="1"/>
</dbReference>
<dbReference type="STRING" id="765440.A0A0C3FX64"/>
<feature type="compositionally biased region" description="Low complexity" evidence="7">
    <location>
        <begin position="971"/>
        <end position="986"/>
    </location>
</feature>
<name>A0A0C3FX64_PILCF</name>
<dbReference type="InterPro" id="IPR051089">
    <property type="entry name" value="prtT"/>
</dbReference>
<keyword evidence="2" id="KW-0479">Metal-binding</keyword>
<keyword evidence="3" id="KW-0805">Transcription regulation</keyword>
<dbReference type="SMART" id="SM00906">
    <property type="entry name" value="Fungal_trans"/>
    <property type="match status" value="1"/>
</dbReference>
<accession>A0A0C3FX64</accession>
<feature type="compositionally biased region" description="Polar residues" evidence="7">
    <location>
        <begin position="938"/>
        <end position="949"/>
    </location>
</feature>
<gene>
    <name evidence="9" type="ORF">PILCRDRAFT_818457</name>
</gene>
<protein>
    <recommendedName>
        <fullName evidence="8">Zn(2)-C6 fungal-type domain-containing protein</fullName>
    </recommendedName>
</protein>
<feature type="region of interest" description="Disordered" evidence="7">
    <location>
        <begin position="127"/>
        <end position="242"/>
    </location>
</feature>
<evidence type="ECO:0000259" key="8">
    <source>
        <dbReference type="PROSITE" id="PS50048"/>
    </source>
</evidence>
<feature type="compositionally biased region" description="Low complexity" evidence="7">
    <location>
        <begin position="157"/>
        <end position="195"/>
    </location>
</feature>
<dbReference type="GO" id="GO:0000976">
    <property type="term" value="F:transcription cis-regulatory region binding"/>
    <property type="evidence" value="ECO:0007669"/>
    <property type="project" value="TreeGrafter"/>
</dbReference>
<dbReference type="SUPFAM" id="SSF57701">
    <property type="entry name" value="Zn2/Cys6 DNA-binding domain"/>
    <property type="match status" value="1"/>
</dbReference>
<dbReference type="CDD" id="cd12148">
    <property type="entry name" value="fungal_TF_MHR"/>
    <property type="match status" value="1"/>
</dbReference>
<dbReference type="GO" id="GO:0000981">
    <property type="term" value="F:DNA-binding transcription factor activity, RNA polymerase II-specific"/>
    <property type="evidence" value="ECO:0007669"/>
    <property type="project" value="InterPro"/>
</dbReference>
<evidence type="ECO:0000256" key="5">
    <source>
        <dbReference type="ARBA" id="ARBA00023163"/>
    </source>
</evidence>
<dbReference type="InterPro" id="IPR007219">
    <property type="entry name" value="XnlR_reg_dom"/>
</dbReference>
<keyword evidence="6" id="KW-0539">Nucleus</keyword>
<dbReference type="InterPro" id="IPR036864">
    <property type="entry name" value="Zn2-C6_fun-type_DNA-bd_sf"/>
</dbReference>
<evidence type="ECO:0000256" key="6">
    <source>
        <dbReference type="ARBA" id="ARBA00023242"/>
    </source>
</evidence>
<dbReference type="PANTHER" id="PTHR31845:SF19">
    <property type="entry name" value="TRANSCRIPTION FACTOR DOMAIN-CONTAINING PROTEIN"/>
    <property type="match status" value="1"/>
</dbReference>
<feature type="compositionally biased region" description="Polar residues" evidence="7">
    <location>
        <begin position="1"/>
        <end position="23"/>
    </location>
</feature>
<feature type="domain" description="Zn(2)-C6 fungal-type" evidence="8">
    <location>
        <begin position="250"/>
        <end position="282"/>
    </location>
</feature>
<feature type="region of interest" description="Disordered" evidence="7">
    <location>
        <begin position="56"/>
        <end position="94"/>
    </location>
</feature>
<feature type="compositionally biased region" description="Acidic residues" evidence="7">
    <location>
        <begin position="220"/>
        <end position="237"/>
    </location>
</feature>
<feature type="region of interest" description="Disordered" evidence="7">
    <location>
        <begin position="1"/>
        <end position="43"/>
    </location>
</feature>
<keyword evidence="4" id="KW-0238">DNA-binding</keyword>
<comment type="subcellular location">
    <subcellularLocation>
        <location evidence="1">Nucleus</location>
    </subcellularLocation>
</comment>
<evidence type="ECO:0000256" key="1">
    <source>
        <dbReference type="ARBA" id="ARBA00004123"/>
    </source>
</evidence>
<dbReference type="GO" id="GO:0006351">
    <property type="term" value="P:DNA-templated transcription"/>
    <property type="evidence" value="ECO:0007669"/>
    <property type="project" value="InterPro"/>
</dbReference>
<feature type="region of interest" description="Disordered" evidence="7">
    <location>
        <begin position="938"/>
        <end position="986"/>
    </location>
</feature>
<dbReference type="PROSITE" id="PS50048">
    <property type="entry name" value="ZN2_CY6_FUNGAL_2"/>
    <property type="match status" value="1"/>
</dbReference>
<dbReference type="Proteomes" id="UP000054166">
    <property type="component" value="Unassembled WGS sequence"/>
</dbReference>
<feature type="region of interest" description="Disordered" evidence="7">
    <location>
        <begin position="412"/>
        <end position="462"/>
    </location>
</feature>
<keyword evidence="10" id="KW-1185">Reference proteome</keyword>
<dbReference type="Gene3D" id="4.10.240.10">
    <property type="entry name" value="Zn(2)-C6 fungal-type DNA-binding domain"/>
    <property type="match status" value="1"/>
</dbReference>
<keyword evidence="5" id="KW-0804">Transcription</keyword>
<dbReference type="HOGENOM" id="CLU_004538_0_0_1"/>
<dbReference type="Pfam" id="PF00172">
    <property type="entry name" value="Zn_clus"/>
    <property type="match status" value="1"/>
</dbReference>
<dbReference type="InParanoid" id="A0A0C3FX64"/>
<evidence type="ECO:0000313" key="10">
    <source>
        <dbReference type="Proteomes" id="UP000054166"/>
    </source>
</evidence>
<reference evidence="9 10" key="1">
    <citation type="submission" date="2014-04" db="EMBL/GenBank/DDBJ databases">
        <authorList>
            <consortium name="DOE Joint Genome Institute"/>
            <person name="Kuo A."/>
            <person name="Tarkka M."/>
            <person name="Buscot F."/>
            <person name="Kohler A."/>
            <person name="Nagy L.G."/>
            <person name="Floudas D."/>
            <person name="Copeland A."/>
            <person name="Barry K.W."/>
            <person name="Cichocki N."/>
            <person name="Veneault-Fourrey C."/>
            <person name="LaButti K."/>
            <person name="Lindquist E.A."/>
            <person name="Lipzen A."/>
            <person name="Lundell T."/>
            <person name="Morin E."/>
            <person name="Murat C."/>
            <person name="Sun H."/>
            <person name="Tunlid A."/>
            <person name="Henrissat B."/>
            <person name="Grigoriev I.V."/>
            <person name="Hibbett D.S."/>
            <person name="Martin F."/>
            <person name="Nordberg H.P."/>
            <person name="Cantor M.N."/>
            <person name="Hua S.X."/>
        </authorList>
    </citation>
    <scope>NUCLEOTIDE SEQUENCE [LARGE SCALE GENOMIC DNA]</scope>
    <source>
        <strain evidence="9 10">F 1598</strain>
    </source>
</reference>
<dbReference type="OrthoDB" id="39175at2759"/>
<feature type="region of interest" description="Disordered" evidence="7">
    <location>
        <begin position="316"/>
        <end position="357"/>
    </location>
</feature>
<feature type="compositionally biased region" description="Low complexity" evidence="7">
    <location>
        <begin position="438"/>
        <end position="447"/>
    </location>
</feature>
<evidence type="ECO:0000313" key="9">
    <source>
        <dbReference type="EMBL" id="KIM84139.1"/>
    </source>
</evidence>
<dbReference type="GO" id="GO:0005634">
    <property type="term" value="C:nucleus"/>
    <property type="evidence" value="ECO:0007669"/>
    <property type="project" value="UniProtKB-SubCell"/>
</dbReference>
<sequence length="1103" mass="122386">MSSNYRMDQSSWNLQSQVPQGQRIQLEEEYYMQDQGQDHPQHSVHLHAASYPPAATQRTYNNAHPPNYSQAPAVQQSARSQPYGNDSAKPQGFGHNTYGTQMSQSHFHPTPVASNGFYAHPPLPYRQPFMQGSSSPGSGSVTTLSDHVIGSEGGITPPFSSSPMSMPLAFESQPSQGQLQYQQQQPSQLQMRSSSGSNSPNNLVYEQEHARHGKRQRGLEDDDEYGLDVGMEPESEGQDGKETKVKPIGACARCKGLKVRCEFNSPEEPCKRCMNAGKECVIPGRKKRRTPPKREHLLAEIHNQAAQIKKLMAQLEMTKSQSRPQSASNSARRSSPGADLLSHLDPSSPGSLMPVPKPDVEEWIAKARESIEAFGGFIGAGGAGMTKSYLVNEDPEDSGSSGGDAYEFAVEYEDGETVEIDNRDSREQRRSTSREMQSVSGSSVGSGFHKRDSSGSGTQKLVTLPSEASPFGLIANLSLKHRKRRSSPSAEDGDNVGVANEDFFRPSSTPDPIRSHMLSDQRQTPHILTHGVITPDEAEKLFRIFFDDMGLSVSLLDPVLYTAQKTCYRSPFLFTVICAIASRYFSEKPDLYGDLMKHAQLAAGTALISGQKTVEVCQAYILLSLYPVPARRWEDSRSWLYLGLAIRVATDLNLHLPNTAKPINEQHAREMLNRTRVWLNCFNLDRSTGSQYGKQPIIPNTDYVANHSQDWWNSSEYNMKNFDIHICCYNAELRVMGNFVRKIYSDPNHPTGLNKKANFELIATETDDELQNLGDRWFAILEQTDQTDPQNRFRTGLLRLAYSYSRLVALSFGFQHAFGKNNTEDHFLTRCLAAASDVVNTYVNDIGRPAQRIYLRHGPEAQSVFVTFAASFLIKLLQPKFATYLSREKRLEIQRLVQKVADLMGSSEIAIDDRHGPKLYSRFLKGLLATPMAEVDTLSPSGMMNSNGPPQRMPARKPKTGSERSTPSIKSNSASPPCSSASLLSPPADASHDAFASIVGFNPPSTIQSQLESRPVLLSQNIALPETNIADWFPTPLPFDSELLQSMQSVQDSVWGRDLSLPGFHWMNNMQSRSHDIYAKSSDTTNGNPVFDPNYYGYGISAP</sequence>
<evidence type="ECO:0000256" key="2">
    <source>
        <dbReference type="ARBA" id="ARBA00022723"/>
    </source>
</evidence>
<dbReference type="InterPro" id="IPR001138">
    <property type="entry name" value="Zn2Cys6_DnaBD"/>
</dbReference>
<proteinExistence type="predicted"/>
<dbReference type="CDD" id="cd00067">
    <property type="entry name" value="GAL4"/>
    <property type="match status" value="1"/>
</dbReference>
<dbReference type="PROSITE" id="PS00463">
    <property type="entry name" value="ZN2_CY6_FUNGAL_1"/>
    <property type="match status" value="1"/>
</dbReference>